<proteinExistence type="predicted"/>
<accession>A0ABR2VDI8</accession>
<evidence type="ECO:0000256" key="1">
    <source>
        <dbReference type="SAM" id="Coils"/>
    </source>
</evidence>
<evidence type="ECO:0000313" key="3">
    <source>
        <dbReference type="Proteomes" id="UP001408356"/>
    </source>
</evidence>
<protein>
    <submittedName>
        <fullName evidence="2">Uncharacterized protein</fullName>
    </submittedName>
</protein>
<name>A0ABR2VDI8_9PEZI</name>
<dbReference type="Proteomes" id="UP001408356">
    <property type="component" value="Unassembled WGS sequence"/>
</dbReference>
<dbReference type="EMBL" id="JARVKF010000035">
    <property type="protein sequence ID" value="KAK9424586.1"/>
    <property type="molecule type" value="Genomic_DNA"/>
</dbReference>
<gene>
    <name evidence="2" type="ORF">SUNI508_03462</name>
</gene>
<organism evidence="2 3">
    <name type="scientific">Seiridium unicorne</name>
    <dbReference type="NCBI Taxonomy" id="138068"/>
    <lineage>
        <taxon>Eukaryota</taxon>
        <taxon>Fungi</taxon>
        <taxon>Dikarya</taxon>
        <taxon>Ascomycota</taxon>
        <taxon>Pezizomycotina</taxon>
        <taxon>Sordariomycetes</taxon>
        <taxon>Xylariomycetidae</taxon>
        <taxon>Amphisphaeriales</taxon>
        <taxon>Sporocadaceae</taxon>
        <taxon>Seiridium</taxon>
    </lineage>
</organism>
<evidence type="ECO:0000313" key="2">
    <source>
        <dbReference type="EMBL" id="KAK9424586.1"/>
    </source>
</evidence>
<keyword evidence="1" id="KW-0175">Coiled coil</keyword>
<sequence length="117" mass="13063">MSRSKEGNTASSDLDRVTKISIECRGQVVEMQPNMQKLLKKQGMVAQGLRVAKLGAEHSAALKNEASSPSVVEELLATREELRRLRDELRAASKQCEDCEEELRVAFMVIRHNPGLE</sequence>
<comment type="caution">
    <text evidence="2">The sequence shown here is derived from an EMBL/GenBank/DDBJ whole genome shotgun (WGS) entry which is preliminary data.</text>
</comment>
<reference evidence="2 3" key="1">
    <citation type="journal article" date="2024" name="J. Plant Pathol.">
        <title>Sequence and assembly of the genome of Seiridium unicorne, isolate CBS 538.82, causal agent of cypress canker disease.</title>
        <authorList>
            <person name="Scali E."/>
            <person name="Rocca G.D."/>
            <person name="Danti R."/>
            <person name="Garbelotto M."/>
            <person name="Barberini S."/>
            <person name="Baroncelli R."/>
            <person name="Emiliani G."/>
        </authorList>
    </citation>
    <scope>NUCLEOTIDE SEQUENCE [LARGE SCALE GENOMIC DNA]</scope>
    <source>
        <strain evidence="2 3">BM-138-508</strain>
    </source>
</reference>
<feature type="coiled-coil region" evidence="1">
    <location>
        <begin position="72"/>
        <end position="102"/>
    </location>
</feature>
<keyword evidence="3" id="KW-1185">Reference proteome</keyword>